<proteinExistence type="predicted"/>
<dbReference type="Proteomes" id="UP001623290">
    <property type="component" value="Chromosome"/>
</dbReference>
<keyword evidence="2" id="KW-1185">Reference proteome</keyword>
<organism evidence="1 2">
    <name type="scientific">Thioclava litoralis</name>
    <dbReference type="NCBI Taxonomy" id="3076557"/>
    <lineage>
        <taxon>Bacteria</taxon>
        <taxon>Pseudomonadati</taxon>
        <taxon>Pseudomonadota</taxon>
        <taxon>Alphaproteobacteria</taxon>
        <taxon>Rhodobacterales</taxon>
        <taxon>Paracoccaceae</taxon>
        <taxon>Thioclava</taxon>
    </lineage>
</organism>
<sequence>MGKQGFSTMWLLMAQYEGRAMIPAELVCQDFFPPMTLQVFLRKINDGEIPLPLVRMTSSQKGAKMVHLKDLAEYIDKAAEAARKEAKALAK</sequence>
<gene>
    <name evidence="1" type="ORF">RPE78_12190</name>
</gene>
<dbReference type="EMBL" id="CP135443">
    <property type="protein sequence ID" value="WRY33427.1"/>
    <property type="molecule type" value="Genomic_DNA"/>
</dbReference>
<name>A0ABZ1E142_9RHOB</name>
<evidence type="ECO:0000313" key="2">
    <source>
        <dbReference type="Proteomes" id="UP001623290"/>
    </source>
</evidence>
<dbReference type="Pfam" id="PF11112">
    <property type="entry name" value="PyocinActivator"/>
    <property type="match status" value="1"/>
</dbReference>
<reference evidence="1 2" key="1">
    <citation type="submission" date="2023-09" db="EMBL/GenBank/DDBJ databases">
        <title>Thioclava shenzhenensis sp. nov., a multidrug resistant bacteria-antagonizing species isolated from coastal seawater.</title>
        <authorList>
            <person name="Long M."/>
        </authorList>
    </citation>
    <scope>NUCLEOTIDE SEQUENCE [LARGE SCALE GENOMIC DNA]</scope>
    <source>
        <strain evidence="1 2">FTW29</strain>
    </source>
</reference>
<dbReference type="RefSeq" id="WP_406720695.1">
    <property type="nucleotide sequence ID" value="NZ_CP135443.1"/>
</dbReference>
<protein>
    <submittedName>
        <fullName evidence="1">Pyocin activator PrtN family protein</fullName>
    </submittedName>
</protein>
<accession>A0ABZ1E142</accession>
<evidence type="ECO:0000313" key="1">
    <source>
        <dbReference type="EMBL" id="WRY33427.1"/>
    </source>
</evidence>
<dbReference type="InterPro" id="IPR020518">
    <property type="entry name" value="Tscrpt_reg_PrtN"/>
</dbReference>